<evidence type="ECO:0000256" key="1">
    <source>
        <dbReference type="SAM" id="MobiDB-lite"/>
    </source>
</evidence>
<evidence type="ECO:0000313" key="2">
    <source>
        <dbReference type="EMBL" id="MPC24367.1"/>
    </source>
</evidence>
<reference evidence="2 3" key="1">
    <citation type="submission" date="2019-05" db="EMBL/GenBank/DDBJ databases">
        <title>Another draft genome of Portunus trituberculatus and its Hox gene families provides insights of decapod evolution.</title>
        <authorList>
            <person name="Jeong J.-H."/>
            <person name="Song I."/>
            <person name="Kim S."/>
            <person name="Choi T."/>
            <person name="Kim D."/>
            <person name="Ryu S."/>
            <person name="Kim W."/>
        </authorList>
    </citation>
    <scope>NUCLEOTIDE SEQUENCE [LARGE SCALE GENOMIC DNA]</scope>
    <source>
        <tissue evidence="2">Muscle</tissue>
    </source>
</reference>
<feature type="region of interest" description="Disordered" evidence="1">
    <location>
        <begin position="109"/>
        <end position="136"/>
    </location>
</feature>
<sequence length="136" mass="15043">MQVITCTSAPPPPPFTVPTTTPGRHPPHRTLDLRGHEGNAPLDTPQHLVVLKPVPIAVPSSRTTACRHLDHPPPPRRMRYGGATFLPSSSTPESVFLYLARERTLPFRPPRITCPTTRHTTRTLPPSHLPRLHGNC</sequence>
<name>A0A5B7DTG8_PORTR</name>
<protein>
    <submittedName>
        <fullName evidence="2">Uncharacterized protein</fullName>
    </submittedName>
</protein>
<feature type="compositionally biased region" description="Low complexity" evidence="1">
    <location>
        <begin position="110"/>
        <end position="126"/>
    </location>
</feature>
<dbReference type="Proteomes" id="UP000324222">
    <property type="component" value="Unassembled WGS sequence"/>
</dbReference>
<gene>
    <name evidence="2" type="ORF">E2C01_017448</name>
</gene>
<organism evidence="2 3">
    <name type="scientific">Portunus trituberculatus</name>
    <name type="common">Swimming crab</name>
    <name type="synonym">Neptunus trituberculatus</name>
    <dbReference type="NCBI Taxonomy" id="210409"/>
    <lineage>
        <taxon>Eukaryota</taxon>
        <taxon>Metazoa</taxon>
        <taxon>Ecdysozoa</taxon>
        <taxon>Arthropoda</taxon>
        <taxon>Crustacea</taxon>
        <taxon>Multicrustacea</taxon>
        <taxon>Malacostraca</taxon>
        <taxon>Eumalacostraca</taxon>
        <taxon>Eucarida</taxon>
        <taxon>Decapoda</taxon>
        <taxon>Pleocyemata</taxon>
        <taxon>Brachyura</taxon>
        <taxon>Eubrachyura</taxon>
        <taxon>Portunoidea</taxon>
        <taxon>Portunidae</taxon>
        <taxon>Portuninae</taxon>
        <taxon>Portunus</taxon>
    </lineage>
</organism>
<accession>A0A5B7DTG8</accession>
<evidence type="ECO:0000313" key="3">
    <source>
        <dbReference type="Proteomes" id="UP000324222"/>
    </source>
</evidence>
<feature type="region of interest" description="Disordered" evidence="1">
    <location>
        <begin position="1"/>
        <end position="25"/>
    </location>
</feature>
<comment type="caution">
    <text evidence="2">The sequence shown here is derived from an EMBL/GenBank/DDBJ whole genome shotgun (WGS) entry which is preliminary data.</text>
</comment>
<keyword evidence="3" id="KW-1185">Reference proteome</keyword>
<dbReference type="EMBL" id="VSRR010001322">
    <property type="protein sequence ID" value="MPC24367.1"/>
    <property type="molecule type" value="Genomic_DNA"/>
</dbReference>
<proteinExistence type="predicted"/>
<dbReference type="AlphaFoldDB" id="A0A5B7DTG8"/>